<dbReference type="InterPro" id="IPR000922">
    <property type="entry name" value="Lectin_gal-bd_dom"/>
</dbReference>
<keyword evidence="6" id="KW-0677">Repeat</keyword>
<keyword evidence="5" id="KW-0430">Lectin</keyword>
<reference evidence="13 14" key="1">
    <citation type="journal article" date="2019" name="Mol. Ecol. Resour.">
        <title>Chromosome-level genome assembly of Triplophysa tibetana, a fish adapted to the harsh high-altitude environment of the Tibetan Plateau.</title>
        <authorList>
            <person name="Yang X."/>
            <person name="Liu H."/>
            <person name="Ma Z."/>
            <person name="Zou Y."/>
            <person name="Zou M."/>
            <person name="Mao Y."/>
            <person name="Li X."/>
            <person name="Wang H."/>
            <person name="Chen T."/>
            <person name="Wang W."/>
            <person name="Yang R."/>
        </authorList>
    </citation>
    <scope>NUCLEOTIDE SEQUENCE [LARGE SCALE GENOMIC DNA]</scope>
    <source>
        <strain evidence="13">TTIB1903HZAU</strain>
        <tissue evidence="13">Muscle</tissue>
    </source>
</reference>
<keyword evidence="11" id="KW-0732">Signal</keyword>
<feature type="compositionally biased region" description="Acidic residues" evidence="9">
    <location>
        <begin position="343"/>
        <end position="361"/>
    </location>
</feature>
<protein>
    <submittedName>
        <fullName evidence="13">Protein eva-1-like protein C</fullName>
    </submittedName>
</protein>
<evidence type="ECO:0000256" key="8">
    <source>
        <dbReference type="ARBA" id="ARBA00023136"/>
    </source>
</evidence>
<sequence>MISAQLASTSGFCLHILYILLLLWTKEINGLSDFSNYLFRIINSHSAQACDGDVLLLRCPRHSTITVQSAFYGQSEDVNVPGMRCQWRNHSCSATTALQKVLYECQGHRDCQLLVNHHVFGRDPCPGTPKYLRVSYRCKPTEHKKRVTCEGGRLLLHCKYPKVLNIYSAVYGRTMEEENHCPSEIREPPPYECLFHGAVAVVTNICYGKQRCLFTIDEEHFKDPCRPGTKKYLTVLYACVPQSLLKEADPNYFQTTSVPSQSTKEAVRPVVKSAKFPENRIIVSNSLMAYGFIKEHPEMAGLLFTSSVCVGLLVILVAVSTQITCSRHLNKPRTLNKSRTTELEEVEPMSQDVDEEDEEDNRSESLMESSNLSEIGRKLYCWEDVTYTTEAAELMERIERRELVIQEIRMNAYLNGNTCILHSYLPTVKQNVQ</sequence>
<evidence type="ECO:0000256" key="4">
    <source>
        <dbReference type="ARBA" id="ARBA00022692"/>
    </source>
</evidence>
<accession>A0A5A9N221</accession>
<dbReference type="GO" id="GO:0030246">
    <property type="term" value="F:carbohydrate binding"/>
    <property type="evidence" value="ECO:0007669"/>
    <property type="project" value="UniProtKB-KW"/>
</dbReference>
<dbReference type="OrthoDB" id="5970528at2759"/>
<dbReference type="Proteomes" id="UP000324632">
    <property type="component" value="Chromosome 23"/>
</dbReference>
<dbReference type="AlphaFoldDB" id="A0A5A9N221"/>
<feature type="transmembrane region" description="Helical" evidence="10">
    <location>
        <begin position="300"/>
        <end position="319"/>
    </location>
</feature>
<feature type="domain" description="SUEL-type lectin" evidence="12">
    <location>
        <begin position="148"/>
        <end position="240"/>
    </location>
</feature>
<organism evidence="13 14">
    <name type="scientific">Triplophysa tibetana</name>
    <dbReference type="NCBI Taxonomy" id="1572043"/>
    <lineage>
        <taxon>Eukaryota</taxon>
        <taxon>Metazoa</taxon>
        <taxon>Chordata</taxon>
        <taxon>Craniata</taxon>
        <taxon>Vertebrata</taxon>
        <taxon>Euteleostomi</taxon>
        <taxon>Actinopterygii</taxon>
        <taxon>Neopterygii</taxon>
        <taxon>Teleostei</taxon>
        <taxon>Ostariophysi</taxon>
        <taxon>Cypriniformes</taxon>
        <taxon>Nemacheilidae</taxon>
        <taxon>Triplophysa</taxon>
    </lineage>
</organism>
<dbReference type="InterPro" id="IPR039500">
    <property type="entry name" value="EVA1_dom"/>
</dbReference>
<evidence type="ECO:0000313" key="14">
    <source>
        <dbReference type="Proteomes" id="UP000324632"/>
    </source>
</evidence>
<dbReference type="FunFam" id="2.60.120.740:FF:000003">
    <property type="entry name" value="Protein eva-1 homolog C"/>
    <property type="match status" value="1"/>
</dbReference>
<keyword evidence="3" id="KW-0348">Hemagglutinin</keyword>
<feature type="domain" description="SUEL-type lectin" evidence="12">
    <location>
        <begin position="49"/>
        <end position="139"/>
    </location>
</feature>
<evidence type="ECO:0000256" key="9">
    <source>
        <dbReference type="SAM" id="MobiDB-lite"/>
    </source>
</evidence>
<feature type="chain" id="PRO_5022796965" evidence="11">
    <location>
        <begin position="31"/>
        <end position="433"/>
    </location>
</feature>
<evidence type="ECO:0000256" key="10">
    <source>
        <dbReference type="SAM" id="Phobius"/>
    </source>
</evidence>
<dbReference type="GO" id="GO:0016020">
    <property type="term" value="C:membrane"/>
    <property type="evidence" value="ECO:0007669"/>
    <property type="project" value="UniProtKB-SubCell"/>
</dbReference>
<dbReference type="Pfam" id="PF14851">
    <property type="entry name" value="FAM176"/>
    <property type="match status" value="1"/>
</dbReference>
<evidence type="ECO:0000256" key="2">
    <source>
        <dbReference type="ARBA" id="ARBA00006023"/>
    </source>
</evidence>
<evidence type="ECO:0000256" key="11">
    <source>
        <dbReference type="SAM" id="SignalP"/>
    </source>
</evidence>
<evidence type="ECO:0000256" key="7">
    <source>
        <dbReference type="ARBA" id="ARBA00022989"/>
    </source>
</evidence>
<gene>
    <name evidence="13" type="ORF">E1301_Tti000263</name>
</gene>
<dbReference type="CDD" id="cd22829">
    <property type="entry name" value="Gal_Rha_Lectin_EVA1_EVA1C_rpt2"/>
    <property type="match status" value="1"/>
</dbReference>
<evidence type="ECO:0000256" key="6">
    <source>
        <dbReference type="ARBA" id="ARBA00022737"/>
    </source>
</evidence>
<dbReference type="EMBL" id="SOYY01000023">
    <property type="protein sequence ID" value="KAA0704092.1"/>
    <property type="molecule type" value="Genomic_DNA"/>
</dbReference>
<comment type="caution">
    <text evidence="13">The sequence shown here is derived from an EMBL/GenBank/DDBJ whole genome shotgun (WGS) entry which is preliminary data.</text>
</comment>
<evidence type="ECO:0000256" key="1">
    <source>
        <dbReference type="ARBA" id="ARBA00004167"/>
    </source>
</evidence>
<feature type="region of interest" description="Disordered" evidence="9">
    <location>
        <begin position="336"/>
        <end position="369"/>
    </location>
</feature>
<dbReference type="Pfam" id="PF02140">
    <property type="entry name" value="SUEL_Lectin"/>
    <property type="match status" value="2"/>
</dbReference>
<keyword evidence="14" id="KW-1185">Reference proteome</keyword>
<proteinExistence type="inferred from homology"/>
<dbReference type="CDD" id="cd22828">
    <property type="entry name" value="Gal_Rha_Lectin_EVA1_EVA1C_rpt1"/>
    <property type="match status" value="1"/>
</dbReference>
<keyword evidence="7 10" id="KW-1133">Transmembrane helix</keyword>
<feature type="signal peptide" evidence="11">
    <location>
        <begin position="1"/>
        <end position="30"/>
    </location>
</feature>
<dbReference type="InterPro" id="IPR043159">
    <property type="entry name" value="Lectin_gal-bd_sf"/>
</dbReference>
<comment type="subcellular location">
    <subcellularLocation>
        <location evidence="1">Membrane</location>
        <topology evidence="1">Single-pass membrane protein</topology>
    </subcellularLocation>
</comment>
<evidence type="ECO:0000313" key="13">
    <source>
        <dbReference type="EMBL" id="KAA0704092.1"/>
    </source>
</evidence>
<dbReference type="PANTHER" id="PTHR46780">
    <property type="entry name" value="PROTEIN EVA-1"/>
    <property type="match status" value="1"/>
</dbReference>
<comment type="similarity">
    <text evidence="2">Belongs to the EVA1 family.</text>
</comment>
<keyword evidence="4 10" id="KW-0812">Transmembrane</keyword>
<evidence type="ECO:0000259" key="12">
    <source>
        <dbReference type="PROSITE" id="PS50228"/>
    </source>
</evidence>
<evidence type="ECO:0000256" key="5">
    <source>
        <dbReference type="ARBA" id="ARBA00022734"/>
    </source>
</evidence>
<keyword evidence="8 10" id="KW-0472">Membrane</keyword>
<dbReference type="Gene3D" id="2.60.120.740">
    <property type="match status" value="2"/>
</dbReference>
<name>A0A5A9N221_9TELE</name>
<dbReference type="PROSITE" id="PS50228">
    <property type="entry name" value="SUEL_LECTIN"/>
    <property type="match status" value="2"/>
</dbReference>
<evidence type="ECO:0000256" key="3">
    <source>
        <dbReference type="ARBA" id="ARBA00022546"/>
    </source>
</evidence>